<accession>A0A2C9LKK0</accession>
<proteinExistence type="predicted"/>
<dbReference type="Proteomes" id="UP000076420">
    <property type="component" value="Unassembled WGS sequence"/>
</dbReference>
<evidence type="ECO:0000313" key="1">
    <source>
        <dbReference type="EnsemblMetazoa" id="BGLB032080-PA"/>
    </source>
</evidence>
<dbReference type="VEuPathDB" id="VectorBase:BGLB032080"/>
<dbReference type="RefSeq" id="XP_013072718.2">
    <property type="nucleotide sequence ID" value="XM_013217264.2"/>
</dbReference>
<dbReference type="OrthoDB" id="6191032at2759"/>
<evidence type="ECO:0000313" key="2">
    <source>
        <dbReference type="Proteomes" id="UP000076420"/>
    </source>
</evidence>
<organism evidence="1 2">
    <name type="scientific">Biomphalaria glabrata</name>
    <name type="common">Bloodfluke planorb</name>
    <name type="synonym">Freshwater snail</name>
    <dbReference type="NCBI Taxonomy" id="6526"/>
    <lineage>
        <taxon>Eukaryota</taxon>
        <taxon>Metazoa</taxon>
        <taxon>Spiralia</taxon>
        <taxon>Lophotrochozoa</taxon>
        <taxon>Mollusca</taxon>
        <taxon>Gastropoda</taxon>
        <taxon>Heterobranchia</taxon>
        <taxon>Euthyneura</taxon>
        <taxon>Panpulmonata</taxon>
        <taxon>Hygrophila</taxon>
        <taxon>Lymnaeoidea</taxon>
        <taxon>Planorbidae</taxon>
        <taxon>Biomphalaria</taxon>
    </lineage>
</organism>
<dbReference type="AlphaFoldDB" id="A0A2C9LKK0"/>
<name>A0A2C9LKK0_BIOGL</name>
<protein>
    <submittedName>
        <fullName evidence="1">Uncharacterized protein</fullName>
    </submittedName>
</protein>
<dbReference type="VEuPathDB" id="VectorBase:BGLAX_040917"/>
<reference evidence="1" key="1">
    <citation type="submission" date="2020-05" db="UniProtKB">
        <authorList>
            <consortium name="EnsemblMetazoa"/>
        </authorList>
    </citation>
    <scope>IDENTIFICATION</scope>
    <source>
        <strain evidence="1">BB02</strain>
    </source>
</reference>
<sequence>MKAWITLGLVKKRINKKFKYVYVLKRGKPIRKTSIYRNSHPLALKHFLKRKPKNPLTQKINFLHGIHQVLKMAKRYCMEFIVPEIKEYCGTDRSRDIRNLRVLAMSENVNLCNLDDLVERIHNSGCKKEDVDTLTYWGAELSKYLDIPNCPCSSNIYCHYYRKMKKCLTKDNVAFSSRYLNCTQNLQNKRTFFLTLQKCVDAMYVSNTKHYN</sequence>
<gene>
    <name evidence="1" type="primary">106059599</name>
</gene>
<dbReference type="EnsemblMetazoa" id="BGLB032080-RA">
    <property type="protein sequence ID" value="BGLB032080-PA"/>
    <property type="gene ID" value="BGLB032080"/>
</dbReference>
<dbReference type="KEGG" id="bgt:106059599"/>